<feature type="region of interest" description="Disordered" evidence="1">
    <location>
        <begin position="470"/>
        <end position="491"/>
    </location>
</feature>
<evidence type="ECO:0000313" key="2">
    <source>
        <dbReference type="EMBL" id="KAF4758121.1"/>
    </source>
</evidence>
<feature type="compositionally biased region" description="Basic and acidic residues" evidence="1">
    <location>
        <begin position="470"/>
        <end position="483"/>
    </location>
</feature>
<feature type="region of interest" description="Disordered" evidence="1">
    <location>
        <begin position="1"/>
        <end position="38"/>
    </location>
</feature>
<proteinExistence type="predicted"/>
<evidence type="ECO:0000313" key="3">
    <source>
        <dbReference type="Proteomes" id="UP000553632"/>
    </source>
</evidence>
<organism evidence="2 3">
    <name type="scientific">Perkinsus olseni</name>
    <name type="common">Perkinsus atlanticus</name>
    <dbReference type="NCBI Taxonomy" id="32597"/>
    <lineage>
        <taxon>Eukaryota</taxon>
        <taxon>Sar</taxon>
        <taxon>Alveolata</taxon>
        <taxon>Perkinsozoa</taxon>
        <taxon>Perkinsea</taxon>
        <taxon>Perkinsida</taxon>
        <taxon>Perkinsidae</taxon>
        <taxon>Perkinsus</taxon>
    </lineage>
</organism>
<evidence type="ECO:0000256" key="1">
    <source>
        <dbReference type="SAM" id="MobiDB-lite"/>
    </source>
</evidence>
<protein>
    <submittedName>
        <fullName evidence="2">Uncharacterized protein</fullName>
    </submittedName>
</protein>
<feature type="compositionally biased region" description="Acidic residues" evidence="1">
    <location>
        <begin position="22"/>
        <end position="33"/>
    </location>
</feature>
<dbReference type="AlphaFoldDB" id="A0A7J6UM98"/>
<reference evidence="2 3" key="1">
    <citation type="submission" date="2020-04" db="EMBL/GenBank/DDBJ databases">
        <title>Perkinsus olseni comparative genomics.</title>
        <authorList>
            <person name="Bogema D.R."/>
        </authorList>
    </citation>
    <scope>NUCLEOTIDE SEQUENCE [LARGE SCALE GENOMIC DNA]</scope>
    <source>
        <strain evidence="2 3">ATCC PRA-207</strain>
    </source>
</reference>
<feature type="compositionally biased region" description="Acidic residues" evidence="1">
    <location>
        <begin position="249"/>
        <end position="265"/>
    </location>
</feature>
<comment type="caution">
    <text evidence="2">The sequence shown here is derived from an EMBL/GenBank/DDBJ whole genome shotgun (WGS) entry which is preliminary data.</text>
</comment>
<name>A0A7J6UM98_PEROL</name>
<gene>
    <name evidence="2" type="ORF">FOZ63_013637</name>
</gene>
<sequence length="532" mass="60846">MFGRRALEEEEMSLLSSRRPESDEEIVNQEAADEIDRDREAVREEVRRSLFDRDVSTRRRLPKLKPGDRVLIFRPSMKPGRAGGQGSYSDKVYVVMKVLDYVVYLRPEDRSSDPQSEEREHIRNVRLVAFFLFGMPRGAFNLAVDIVAVNKAVGAVQSQHTIRQQVMEFIGRREPIGLDFGQHIKCWQCCNLKGTWWRQNAIKREAMVVDDVRKEVYTVEEIEFSDLDDDFGWGAKRNKRRGLSLSDDSLSDLDDDGDEDEDSADEGGRRVTAKERAAIEALLFPLDNPEISSRTWGLHYLRNGDKEIDIEDTDEVLRYATYCEGKVYLCTGAEPYPVILEYDPPTAVWRTFGAGPPLQSDFDVIRNYEGKLQYAFGSASEYGDALYLVDEEGDVRSRFASGEPVRMVRFITPTVVCVMDCCIGIEFVLMRLDAFKKRLSSSVDDSHEKRDEQFFRRKFESQVRVLAEREAAQEKKSDEKPESDTSLEDEAEGGELFCLRYGPLENYEYRVSPCGHVIAVNGPRGDIGVVYQ</sequence>
<keyword evidence="3" id="KW-1185">Reference proteome</keyword>
<dbReference type="Proteomes" id="UP000553632">
    <property type="component" value="Unassembled WGS sequence"/>
</dbReference>
<dbReference type="EMBL" id="JABANO010001813">
    <property type="protein sequence ID" value="KAF4758121.1"/>
    <property type="molecule type" value="Genomic_DNA"/>
</dbReference>
<accession>A0A7J6UM98</accession>
<feature type="region of interest" description="Disordered" evidence="1">
    <location>
        <begin position="248"/>
        <end position="270"/>
    </location>
</feature>